<sequence>MQLTNLTVLLGLAASVSAIDVSLRNLGNCNSNSGGHTCVNLNPNTCCGRPSGTFPSIVFYAVPTNWFIEVRGHEGSNCGRVRTVDTINRATERCLNNGPYTGAGYSFLSRKRSGELVREDTCAATTGCTPVAPTQLFLADGQKYDIANMDADLYEELNSLMESGAVKADIPAVFKTFEISA</sequence>
<keyword evidence="3" id="KW-1185">Reference proteome</keyword>
<evidence type="ECO:0000256" key="1">
    <source>
        <dbReference type="SAM" id="SignalP"/>
    </source>
</evidence>
<name>A0AAN6YB65_9PEZI</name>
<reference evidence="2" key="2">
    <citation type="submission" date="2023-05" db="EMBL/GenBank/DDBJ databases">
        <authorList>
            <consortium name="Lawrence Berkeley National Laboratory"/>
            <person name="Steindorff A."/>
            <person name="Hensen N."/>
            <person name="Bonometti L."/>
            <person name="Westerberg I."/>
            <person name="Brannstrom I.O."/>
            <person name="Guillou S."/>
            <person name="Cros-Aarteil S."/>
            <person name="Calhoun S."/>
            <person name="Haridas S."/>
            <person name="Kuo A."/>
            <person name="Mondo S."/>
            <person name="Pangilinan J."/>
            <person name="Riley R."/>
            <person name="Labutti K."/>
            <person name="Andreopoulos B."/>
            <person name="Lipzen A."/>
            <person name="Chen C."/>
            <person name="Yanf M."/>
            <person name="Daum C."/>
            <person name="Ng V."/>
            <person name="Clum A."/>
            <person name="Ohm R."/>
            <person name="Martin F."/>
            <person name="Silar P."/>
            <person name="Natvig D."/>
            <person name="Lalanne C."/>
            <person name="Gautier V."/>
            <person name="Ament-Velasquez S.L."/>
            <person name="Kruys A."/>
            <person name="Hutchinson M.I."/>
            <person name="Powell A.J."/>
            <person name="Barry K."/>
            <person name="Miller A.N."/>
            <person name="Grigoriev I.V."/>
            <person name="Debuchy R."/>
            <person name="Gladieux P."/>
            <person name="Thoren M.H."/>
            <person name="Johannesson H."/>
        </authorList>
    </citation>
    <scope>NUCLEOTIDE SEQUENCE</scope>
    <source>
        <strain evidence="2">PSN293</strain>
    </source>
</reference>
<dbReference type="Proteomes" id="UP001301769">
    <property type="component" value="Unassembled WGS sequence"/>
</dbReference>
<organism evidence="2 3">
    <name type="scientific">Rhypophila decipiens</name>
    <dbReference type="NCBI Taxonomy" id="261697"/>
    <lineage>
        <taxon>Eukaryota</taxon>
        <taxon>Fungi</taxon>
        <taxon>Dikarya</taxon>
        <taxon>Ascomycota</taxon>
        <taxon>Pezizomycotina</taxon>
        <taxon>Sordariomycetes</taxon>
        <taxon>Sordariomycetidae</taxon>
        <taxon>Sordariales</taxon>
        <taxon>Naviculisporaceae</taxon>
        <taxon>Rhypophila</taxon>
    </lineage>
</organism>
<keyword evidence="1" id="KW-0732">Signal</keyword>
<gene>
    <name evidence="2" type="ORF">QBC37DRAFT_460699</name>
</gene>
<feature type="signal peptide" evidence="1">
    <location>
        <begin position="1"/>
        <end position="18"/>
    </location>
</feature>
<protein>
    <submittedName>
        <fullName evidence="2">Uncharacterized protein</fullName>
    </submittedName>
</protein>
<evidence type="ECO:0000313" key="3">
    <source>
        <dbReference type="Proteomes" id="UP001301769"/>
    </source>
</evidence>
<reference evidence="2" key="1">
    <citation type="journal article" date="2023" name="Mol. Phylogenet. Evol.">
        <title>Genome-scale phylogeny and comparative genomics of the fungal order Sordariales.</title>
        <authorList>
            <person name="Hensen N."/>
            <person name="Bonometti L."/>
            <person name="Westerberg I."/>
            <person name="Brannstrom I.O."/>
            <person name="Guillou S."/>
            <person name="Cros-Aarteil S."/>
            <person name="Calhoun S."/>
            <person name="Haridas S."/>
            <person name="Kuo A."/>
            <person name="Mondo S."/>
            <person name="Pangilinan J."/>
            <person name="Riley R."/>
            <person name="LaButti K."/>
            <person name="Andreopoulos B."/>
            <person name="Lipzen A."/>
            <person name="Chen C."/>
            <person name="Yan M."/>
            <person name="Daum C."/>
            <person name="Ng V."/>
            <person name="Clum A."/>
            <person name="Steindorff A."/>
            <person name="Ohm R.A."/>
            <person name="Martin F."/>
            <person name="Silar P."/>
            <person name="Natvig D.O."/>
            <person name="Lalanne C."/>
            <person name="Gautier V."/>
            <person name="Ament-Velasquez S.L."/>
            <person name="Kruys A."/>
            <person name="Hutchinson M.I."/>
            <person name="Powell A.J."/>
            <person name="Barry K."/>
            <person name="Miller A.N."/>
            <person name="Grigoriev I.V."/>
            <person name="Debuchy R."/>
            <person name="Gladieux P."/>
            <person name="Hiltunen Thoren M."/>
            <person name="Johannesson H."/>
        </authorList>
    </citation>
    <scope>NUCLEOTIDE SEQUENCE</scope>
    <source>
        <strain evidence="2">PSN293</strain>
    </source>
</reference>
<comment type="caution">
    <text evidence="2">The sequence shown here is derived from an EMBL/GenBank/DDBJ whole genome shotgun (WGS) entry which is preliminary data.</text>
</comment>
<proteinExistence type="predicted"/>
<feature type="chain" id="PRO_5042845810" evidence="1">
    <location>
        <begin position="19"/>
        <end position="181"/>
    </location>
</feature>
<dbReference type="AlphaFoldDB" id="A0AAN6YB65"/>
<accession>A0AAN6YB65</accession>
<evidence type="ECO:0000313" key="2">
    <source>
        <dbReference type="EMBL" id="KAK4214756.1"/>
    </source>
</evidence>
<dbReference type="EMBL" id="MU858088">
    <property type="protein sequence ID" value="KAK4214756.1"/>
    <property type="molecule type" value="Genomic_DNA"/>
</dbReference>